<comment type="caution">
    <text evidence="1">The sequence shown here is derived from an EMBL/GenBank/DDBJ whole genome shotgun (WGS) entry which is preliminary data.</text>
</comment>
<dbReference type="Gene3D" id="3.40.50.12780">
    <property type="entry name" value="N-terminal domain of ligase-like"/>
    <property type="match status" value="1"/>
</dbReference>
<dbReference type="PANTHER" id="PTHR36932">
    <property type="entry name" value="CAPSULAR POLYSACCHARIDE BIOSYNTHESIS PROTEIN"/>
    <property type="match status" value="1"/>
</dbReference>
<keyword evidence="2" id="KW-1185">Reference proteome</keyword>
<gene>
    <name evidence="1" type="ORF">CLV72_1011052</name>
</gene>
<dbReference type="InterPro" id="IPR042099">
    <property type="entry name" value="ANL_N_sf"/>
</dbReference>
<dbReference type="RefSeq" id="WP_106240045.1">
    <property type="nucleotide sequence ID" value="NZ_PVZC01000001.1"/>
</dbReference>
<accession>A0A2T0QEY1</accession>
<dbReference type="Proteomes" id="UP000237846">
    <property type="component" value="Unassembled WGS sequence"/>
</dbReference>
<evidence type="ECO:0000313" key="1">
    <source>
        <dbReference type="EMBL" id="PRY02450.1"/>
    </source>
</evidence>
<organism evidence="1 2">
    <name type="scientific">Allonocardiopsis opalescens</name>
    <dbReference type="NCBI Taxonomy" id="1144618"/>
    <lineage>
        <taxon>Bacteria</taxon>
        <taxon>Bacillati</taxon>
        <taxon>Actinomycetota</taxon>
        <taxon>Actinomycetes</taxon>
        <taxon>Streptosporangiales</taxon>
        <taxon>Allonocardiopsis</taxon>
    </lineage>
</organism>
<name>A0A2T0QEY1_9ACTN</name>
<dbReference type="PANTHER" id="PTHR36932:SF1">
    <property type="entry name" value="CAPSULAR POLYSACCHARIDE BIOSYNTHESIS PROTEIN"/>
    <property type="match status" value="1"/>
</dbReference>
<proteinExistence type="predicted"/>
<dbReference type="OrthoDB" id="580775at2"/>
<sequence>MVEPVDAGHRPVPPGERSHTVLISNLANRVQPILRYDLGDSVVLRPDPCPCGSPLPAARVQGRTADLLGFPTRGGGRTAMSPLLVAILLDHAPGVDQVQIVQTAPDVLRVRLRPARDADREEVWRRLREEPAGLLAEHRVDGVAIERVEEPPERSPGGKFRRIVPLAAAGG</sequence>
<dbReference type="EMBL" id="PVZC01000001">
    <property type="protein sequence ID" value="PRY02450.1"/>
    <property type="molecule type" value="Genomic_DNA"/>
</dbReference>
<protein>
    <recommendedName>
        <fullName evidence="3">AMP-binding enzyme</fullName>
    </recommendedName>
</protein>
<evidence type="ECO:0008006" key="3">
    <source>
        <dbReference type="Google" id="ProtNLM"/>
    </source>
</evidence>
<evidence type="ECO:0000313" key="2">
    <source>
        <dbReference type="Proteomes" id="UP000237846"/>
    </source>
</evidence>
<reference evidence="1 2" key="1">
    <citation type="submission" date="2018-03" db="EMBL/GenBank/DDBJ databases">
        <title>Genomic Encyclopedia of Archaeal and Bacterial Type Strains, Phase II (KMG-II): from individual species to whole genera.</title>
        <authorList>
            <person name="Goeker M."/>
        </authorList>
    </citation>
    <scope>NUCLEOTIDE SEQUENCE [LARGE SCALE GENOMIC DNA]</scope>
    <source>
        <strain evidence="1 2">DSM 45601</strain>
    </source>
</reference>
<dbReference type="InterPro" id="IPR053158">
    <property type="entry name" value="CapK_Type1_Caps_Biosynth"/>
</dbReference>
<dbReference type="AlphaFoldDB" id="A0A2T0QEY1"/>